<proteinExistence type="predicted"/>
<name>A0A135RT56_9PEZI</name>
<evidence type="ECO:0000313" key="1">
    <source>
        <dbReference type="EMBL" id="KXH26896.1"/>
    </source>
</evidence>
<dbReference type="AlphaFoldDB" id="A0A135RT56"/>
<keyword evidence="2" id="KW-1185">Reference proteome</keyword>
<reference evidence="1 2" key="1">
    <citation type="submission" date="2014-02" db="EMBL/GenBank/DDBJ databases">
        <title>The genome sequence of Colletotrichum simmondsii CBS122122.</title>
        <authorList>
            <person name="Baroncelli R."/>
            <person name="Thon M.R."/>
        </authorList>
    </citation>
    <scope>NUCLEOTIDE SEQUENCE [LARGE SCALE GENOMIC DNA]</scope>
    <source>
        <strain evidence="1 2">CBS122122</strain>
    </source>
</reference>
<protein>
    <submittedName>
        <fullName evidence="1">Uncharacterized protein</fullName>
    </submittedName>
</protein>
<dbReference type="EMBL" id="JFBX01000853">
    <property type="protein sequence ID" value="KXH26896.1"/>
    <property type="molecule type" value="Genomic_DNA"/>
</dbReference>
<gene>
    <name evidence="1" type="ORF">CSIM01_07044</name>
</gene>
<comment type="caution">
    <text evidence="1">The sequence shown here is derived from an EMBL/GenBank/DDBJ whole genome shotgun (WGS) entry which is preliminary data.</text>
</comment>
<accession>A0A135RT56</accession>
<sequence length="496" mass="54348">MSSEEATEALLLCYLDGNKLIFRYLRRNTGADNSSSFATISKPYPLNLGNALYSLIPGYRPSWPMPVNYNDNIEIKSTGALTWQDGLAQLQMVVVVSHGQQNNDSSHPRYKAFVLELTPSLDICSAACLPAGTETGPATDWANQPWFAGVRQDDFSHMSASILSVNGRLFATASPFFQPIEHNLLVPDANDPYRELAYDERKWPRADDRFAALCCRKDSGDRDFSVPARGGAAYLTGYRPSADWFASPMLIPNGPRIDNRGTGNVGPQQLIYLDNSTTIFALYTPFPDDNSGLGSSRVITLGFTSATAVGRLTSTSADTRWSLLNITSGNHGFRAACAVAVQPPDPSAPPLLYIFAVDSNDYNQGQLWYMTLPLCGYDSMYGHPKLEPGTTTIDVAAQAASNGLQWIDGNSPQPINAEPTRPLKVVRYGNSLGVFHQAGGEIRLLRLDLQKDGTLTDPAYPQFKHMYRQYTKVTSENSAVLVSACAMPLKLCNRFV</sequence>
<dbReference type="OrthoDB" id="10276996at2759"/>
<dbReference type="Proteomes" id="UP000070328">
    <property type="component" value="Unassembled WGS sequence"/>
</dbReference>
<organism evidence="1 2">
    <name type="scientific">Colletotrichum simmondsii</name>
    <dbReference type="NCBI Taxonomy" id="703756"/>
    <lineage>
        <taxon>Eukaryota</taxon>
        <taxon>Fungi</taxon>
        <taxon>Dikarya</taxon>
        <taxon>Ascomycota</taxon>
        <taxon>Pezizomycotina</taxon>
        <taxon>Sordariomycetes</taxon>
        <taxon>Hypocreomycetidae</taxon>
        <taxon>Glomerellales</taxon>
        <taxon>Glomerellaceae</taxon>
        <taxon>Colletotrichum</taxon>
        <taxon>Colletotrichum acutatum species complex</taxon>
    </lineage>
</organism>
<evidence type="ECO:0000313" key="2">
    <source>
        <dbReference type="Proteomes" id="UP000070328"/>
    </source>
</evidence>